<reference evidence="1" key="1">
    <citation type="submission" date="2013-05" db="EMBL/GenBank/DDBJ databases">
        <title>Draft genome sequences of six wheat associated Fusarium spp. isolates.</title>
        <authorList>
            <person name="Moolhuijzen P.M."/>
            <person name="Manners J.M."/>
            <person name="Wilcox S."/>
            <person name="Bellgard M.I."/>
            <person name="Gardiner D.M."/>
        </authorList>
    </citation>
    <scope>NUCLEOTIDE SEQUENCE</scope>
    <source>
        <strain evidence="1">CS3069</strain>
    </source>
</reference>
<dbReference type="EMBL" id="CBMI010005110">
    <property type="protein sequence ID" value="CDL73438.1"/>
    <property type="molecule type" value="Genomic_DNA"/>
</dbReference>
<name>W1ID74_9HYPO</name>
<dbReference type="EMBL" id="HG321350">
    <property type="protein sequence ID" value="CEF82700.1"/>
    <property type="molecule type" value="Genomic_DNA"/>
</dbReference>
<geneLocation type="mitochondrion" evidence="1"/>
<organism evidence="1">
    <name type="scientific">Fusarium clavum</name>
    <dbReference type="NCBI Taxonomy" id="2594811"/>
    <lineage>
        <taxon>Eukaryota</taxon>
        <taxon>Fungi</taxon>
        <taxon>Dikarya</taxon>
        <taxon>Ascomycota</taxon>
        <taxon>Pezizomycotina</taxon>
        <taxon>Sordariomycetes</taxon>
        <taxon>Hypocreomycetidae</taxon>
        <taxon>Hypocreales</taxon>
        <taxon>Nectriaceae</taxon>
        <taxon>Fusarium</taxon>
        <taxon>Fusarium incarnatum-equiseti species complex</taxon>
    </lineage>
</organism>
<proteinExistence type="predicted"/>
<keyword evidence="1" id="KW-0496">Mitochondrion</keyword>
<sequence length="91" mass="10614">MFYLESLYQAQAQAQTRHTFPTCPRRFCGGMSMAFVPLIAEVLLHKQREEKRREEKTMRCAEPQLSLEPVQWITDYVLSSPQNRGAYFGTI</sequence>
<protein>
    <submittedName>
        <fullName evidence="1">Unclassified</fullName>
    </submittedName>
</protein>
<feature type="non-terminal residue" evidence="1">
    <location>
        <position position="91"/>
    </location>
</feature>
<accession>W1ID74</accession>
<dbReference type="AlphaFoldDB" id="W1ID74"/>
<evidence type="ECO:0000313" key="1">
    <source>
        <dbReference type="EMBL" id="CDL73438.1"/>
    </source>
</evidence>
<gene>
    <name evidence="1" type="ORF">BN850_0138260</name>
</gene>